<reference evidence="3 4" key="1">
    <citation type="journal article" date="2019" name="ISME J.">
        <title>Candidatus Macondimonas diazotrophica, a novel gammaproteobacterial genus dominating crude-oil-contaminated coastal sediments.</title>
        <authorList>
            <person name="Karthikeyan S."/>
            <person name="Konstantinidis K."/>
        </authorList>
    </citation>
    <scope>NUCLEOTIDE SEQUENCE [LARGE SCALE GENOMIC DNA]</scope>
    <source>
        <strain evidence="3 4">KTK01</strain>
    </source>
</reference>
<protein>
    <submittedName>
        <fullName evidence="3">DUF2892 domain-containing protein</fullName>
    </submittedName>
</protein>
<dbReference type="RefSeq" id="WP_135280908.1">
    <property type="nucleotide sequence ID" value="NZ_SRIO01000003.1"/>
</dbReference>
<sequence>MTHTDSNIDRWVLRVAGGMVLLSLILSQLHSGYWLWLTAFVGANLLQSSFSGFCPLAVILKRLGVQPGAAFSFSGQTD</sequence>
<comment type="caution">
    <text evidence="3">The sequence shown here is derived from an EMBL/GenBank/DDBJ whole genome shotgun (WGS) entry which is preliminary data.</text>
</comment>
<keyword evidence="4" id="KW-1185">Reference proteome</keyword>
<dbReference type="InterPro" id="IPR021309">
    <property type="entry name" value="YgaP-like_TM"/>
</dbReference>
<feature type="transmembrane region" description="Helical" evidence="1">
    <location>
        <begin position="35"/>
        <end position="60"/>
    </location>
</feature>
<keyword evidence="1" id="KW-0812">Transmembrane</keyword>
<keyword evidence="1" id="KW-0472">Membrane</keyword>
<feature type="transmembrane region" description="Helical" evidence="1">
    <location>
        <begin position="12"/>
        <end position="29"/>
    </location>
</feature>
<evidence type="ECO:0000313" key="3">
    <source>
        <dbReference type="EMBL" id="TFZ83491.1"/>
    </source>
</evidence>
<accession>A0A4Z0FCA6</accession>
<dbReference type="AlphaFoldDB" id="A0A4Z0FCA6"/>
<dbReference type="OrthoDB" id="9799383at2"/>
<gene>
    <name evidence="3" type="ORF">E4680_03005</name>
</gene>
<dbReference type="Proteomes" id="UP000297890">
    <property type="component" value="Unassembled WGS sequence"/>
</dbReference>
<proteinExistence type="predicted"/>
<dbReference type="EMBL" id="SRIO01000003">
    <property type="protein sequence ID" value="TFZ83491.1"/>
    <property type="molecule type" value="Genomic_DNA"/>
</dbReference>
<evidence type="ECO:0000313" key="4">
    <source>
        <dbReference type="Proteomes" id="UP000297890"/>
    </source>
</evidence>
<feature type="domain" description="Inner membrane protein YgaP-like transmembrane" evidence="2">
    <location>
        <begin position="8"/>
        <end position="61"/>
    </location>
</feature>
<dbReference type="Pfam" id="PF11127">
    <property type="entry name" value="YgaP-like_TM"/>
    <property type="match status" value="1"/>
</dbReference>
<organism evidence="3 4">
    <name type="scientific">Candidatus Macondimonas diazotrophica</name>
    <dbReference type="NCBI Taxonomy" id="2305248"/>
    <lineage>
        <taxon>Bacteria</taxon>
        <taxon>Pseudomonadati</taxon>
        <taxon>Pseudomonadota</taxon>
        <taxon>Gammaproteobacteria</taxon>
        <taxon>Chromatiales</taxon>
        <taxon>Ectothiorhodospiraceae</taxon>
        <taxon>Candidatus Macondimonas</taxon>
    </lineage>
</organism>
<evidence type="ECO:0000259" key="2">
    <source>
        <dbReference type="Pfam" id="PF11127"/>
    </source>
</evidence>
<keyword evidence="1" id="KW-1133">Transmembrane helix</keyword>
<evidence type="ECO:0000256" key="1">
    <source>
        <dbReference type="SAM" id="Phobius"/>
    </source>
</evidence>
<dbReference type="Gene3D" id="6.10.140.1340">
    <property type="match status" value="1"/>
</dbReference>
<name>A0A4Z0FCA6_9GAMM</name>